<feature type="transmembrane region" description="Helical" evidence="1">
    <location>
        <begin position="208"/>
        <end position="230"/>
    </location>
</feature>
<organism evidence="3 4">
    <name type="scientific">Thermanaeromonas toyohensis ToBE</name>
    <dbReference type="NCBI Taxonomy" id="698762"/>
    <lineage>
        <taxon>Bacteria</taxon>
        <taxon>Bacillati</taxon>
        <taxon>Bacillota</taxon>
        <taxon>Clostridia</taxon>
        <taxon>Neomoorellales</taxon>
        <taxon>Neomoorellaceae</taxon>
        <taxon>Thermanaeromonas</taxon>
    </lineage>
</organism>
<dbReference type="AlphaFoldDB" id="A0A1W1W0Z4"/>
<dbReference type="PANTHER" id="PTHR43592">
    <property type="entry name" value="CAAX AMINO TERMINAL PROTEASE"/>
    <property type="match status" value="1"/>
</dbReference>
<feature type="transmembrane region" description="Helical" evidence="1">
    <location>
        <begin position="165"/>
        <end position="188"/>
    </location>
</feature>
<accession>A0A1W1W0Z4</accession>
<feature type="transmembrane region" description="Helical" evidence="1">
    <location>
        <begin position="16"/>
        <end position="37"/>
    </location>
</feature>
<dbReference type="Pfam" id="PF02517">
    <property type="entry name" value="Rce1-like"/>
    <property type="match status" value="1"/>
</dbReference>
<keyword evidence="1" id="KW-0472">Membrane</keyword>
<proteinExistence type="predicted"/>
<reference evidence="3 4" key="1">
    <citation type="submission" date="2017-04" db="EMBL/GenBank/DDBJ databases">
        <authorList>
            <person name="Afonso C.L."/>
            <person name="Miller P.J."/>
            <person name="Scott M.A."/>
            <person name="Spackman E."/>
            <person name="Goraichik I."/>
            <person name="Dimitrov K.M."/>
            <person name="Suarez D.L."/>
            <person name="Swayne D.E."/>
        </authorList>
    </citation>
    <scope>NUCLEOTIDE SEQUENCE [LARGE SCALE GENOMIC DNA]</scope>
    <source>
        <strain evidence="3 4">ToBE</strain>
    </source>
</reference>
<sequence length="235" mass="26025">MVKDPRSTPPWTIKDSLVVLGLLAASGYGTSFFLKWAGWRPPLAYQFLLAGGIQAIAVLSGVYYLVRFKYGRNLGELGLKWRNLGRSLGLGLGGGVILFLVVILLGGLLQHFLPEPAPQPFAELVRRARGFRDLLLPLFLGSFLAPITEEVYFRGFFYPVLKARYGTLVGQVASSLLFAVLHFDLFRFLPLAVGGWGLAYLYERSGSLIAPVVAHSTWNAIMILLLFFSLRLLPH</sequence>
<feature type="domain" description="CAAX prenyl protease 2/Lysostaphin resistance protein A-like" evidence="2">
    <location>
        <begin position="134"/>
        <end position="221"/>
    </location>
</feature>
<feature type="transmembrane region" description="Helical" evidence="1">
    <location>
        <begin position="87"/>
        <end position="114"/>
    </location>
</feature>
<keyword evidence="1" id="KW-0812">Transmembrane</keyword>
<evidence type="ECO:0000313" key="3">
    <source>
        <dbReference type="EMBL" id="SMB99268.1"/>
    </source>
</evidence>
<dbReference type="RefSeq" id="WP_084666515.1">
    <property type="nucleotide sequence ID" value="NZ_LT838272.1"/>
</dbReference>
<evidence type="ECO:0000313" key="4">
    <source>
        <dbReference type="Proteomes" id="UP000192569"/>
    </source>
</evidence>
<feature type="transmembrane region" description="Helical" evidence="1">
    <location>
        <begin position="43"/>
        <end position="66"/>
    </location>
</feature>
<evidence type="ECO:0000256" key="1">
    <source>
        <dbReference type="SAM" id="Phobius"/>
    </source>
</evidence>
<dbReference type="OrthoDB" id="9782250at2"/>
<feature type="transmembrane region" description="Helical" evidence="1">
    <location>
        <begin position="134"/>
        <end position="153"/>
    </location>
</feature>
<dbReference type="GO" id="GO:0080120">
    <property type="term" value="P:CAAX-box protein maturation"/>
    <property type="evidence" value="ECO:0007669"/>
    <property type="project" value="UniProtKB-ARBA"/>
</dbReference>
<keyword evidence="1" id="KW-1133">Transmembrane helix</keyword>
<dbReference type="STRING" id="698762.SAMN00808754_2823"/>
<keyword evidence="4" id="KW-1185">Reference proteome</keyword>
<dbReference type="EMBL" id="LT838272">
    <property type="protein sequence ID" value="SMB99268.1"/>
    <property type="molecule type" value="Genomic_DNA"/>
</dbReference>
<dbReference type="PANTHER" id="PTHR43592:SF15">
    <property type="entry name" value="CAAX AMINO TERMINAL PROTEASE FAMILY PROTEIN"/>
    <property type="match status" value="1"/>
</dbReference>
<evidence type="ECO:0000259" key="2">
    <source>
        <dbReference type="Pfam" id="PF02517"/>
    </source>
</evidence>
<dbReference type="Proteomes" id="UP000192569">
    <property type="component" value="Chromosome I"/>
</dbReference>
<gene>
    <name evidence="3" type="ORF">SAMN00808754_2823</name>
</gene>
<dbReference type="GO" id="GO:0004175">
    <property type="term" value="F:endopeptidase activity"/>
    <property type="evidence" value="ECO:0007669"/>
    <property type="project" value="UniProtKB-ARBA"/>
</dbReference>
<name>A0A1W1W0Z4_9FIRM</name>
<protein>
    <recommendedName>
        <fullName evidence="2">CAAX prenyl protease 2/Lysostaphin resistance protein A-like domain-containing protein</fullName>
    </recommendedName>
</protein>
<dbReference type="InterPro" id="IPR003675">
    <property type="entry name" value="Rce1/LyrA-like_dom"/>
</dbReference>